<evidence type="ECO:0000313" key="3">
    <source>
        <dbReference type="EMBL" id="GHH81483.1"/>
    </source>
</evidence>
<dbReference type="InterPro" id="IPR042070">
    <property type="entry name" value="PucR_C-HTH_sf"/>
</dbReference>
<feature type="compositionally biased region" description="Low complexity" evidence="1">
    <location>
        <begin position="64"/>
        <end position="76"/>
    </location>
</feature>
<dbReference type="PANTHER" id="PTHR33744">
    <property type="entry name" value="CARBOHYDRATE DIACID REGULATOR"/>
    <property type="match status" value="1"/>
</dbReference>
<accession>A0A919GC33</accession>
<name>A0A919GC33_9ACTN</name>
<sequence>MWGAALSDRFLGGLDPRDDFHRELARTALAFLDSGRRPDGRTATVLFTHANTVRYRLGRLQQLTGTSSPTARPTTRPGRRRPFTGGGR</sequence>
<dbReference type="Gene3D" id="1.10.10.2840">
    <property type="entry name" value="PucR C-terminal helix-turn-helix domain"/>
    <property type="match status" value="1"/>
</dbReference>
<dbReference type="InterPro" id="IPR025736">
    <property type="entry name" value="PucR_C-HTH_dom"/>
</dbReference>
<dbReference type="AlphaFoldDB" id="A0A919GC33"/>
<comment type="caution">
    <text evidence="3">The sequence shown here is derived from an EMBL/GenBank/DDBJ whole genome shotgun (WGS) entry which is preliminary data.</text>
</comment>
<dbReference type="EMBL" id="BNAT01000001">
    <property type="protein sequence ID" value="GHH81483.1"/>
    <property type="molecule type" value="Genomic_DNA"/>
</dbReference>
<protein>
    <recommendedName>
        <fullName evidence="2">PucR C-terminal helix-turn-helix domain-containing protein</fullName>
    </recommendedName>
</protein>
<organism evidence="3 4">
    <name type="scientific">Streptomyces capitiformicae</name>
    <dbReference type="NCBI Taxonomy" id="2014920"/>
    <lineage>
        <taxon>Bacteria</taxon>
        <taxon>Bacillati</taxon>
        <taxon>Actinomycetota</taxon>
        <taxon>Actinomycetes</taxon>
        <taxon>Kitasatosporales</taxon>
        <taxon>Streptomycetaceae</taxon>
        <taxon>Streptomyces</taxon>
    </lineage>
</organism>
<evidence type="ECO:0000313" key="4">
    <source>
        <dbReference type="Proteomes" id="UP000603227"/>
    </source>
</evidence>
<evidence type="ECO:0000256" key="1">
    <source>
        <dbReference type="SAM" id="MobiDB-lite"/>
    </source>
</evidence>
<dbReference type="Proteomes" id="UP000603227">
    <property type="component" value="Unassembled WGS sequence"/>
</dbReference>
<feature type="domain" description="PucR C-terminal helix-turn-helix" evidence="2">
    <location>
        <begin position="24"/>
        <end position="67"/>
    </location>
</feature>
<keyword evidence="4" id="KW-1185">Reference proteome</keyword>
<feature type="region of interest" description="Disordered" evidence="1">
    <location>
        <begin position="59"/>
        <end position="88"/>
    </location>
</feature>
<reference evidence="3" key="1">
    <citation type="journal article" date="2014" name="Int. J. Syst. Evol. Microbiol.">
        <title>Complete genome sequence of Corynebacterium casei LMG S-19264T (=DSM 44701T), isolated from a smear-ripened cheese.</title>
        <authorList>
            <consortium name="US DOE Joint Genome Institute (JGI-PGF)"/>
            <person name="Walter F."/>
            <person name="Albersmeier A."/>
            <person name="Kalinowski J."/>
            <person name="Ruckert C."/>
        </authorList>
    </citation>
    <scope>NUCLEOTIDE SEQUENCE</scope>
    <source>
        <strain evidence="3">CGMCC 4.7403</strain>
    </source>
</reference>
<gene>
    <name evidence="3" type="ORF">GCM10017771_03520</name>
</gene>
<evidence type="ECO:0000259" key="2">
    <source>
        <dbReference type="Pfam" id="PF13556"/>
    </source>
</evidence>
<proteinExistence type="predicted"/>
<reference evidence="3" key="2">
    <citation type="submission" date="2020-09" db="EMBL/GenBank/DDBJ databases">
        <authorList>
            <person name="Sun Q."/>
            <person name="Zhou Y."/>
        </authorList>
    </citation>
    <scope>NUCLEOTIDE SEQUENCE</scope>
    <source>
        <strain evidence="3">CGMCC 4.7403</strain>
    </source>
</reference>
<dbReference type="InterPro" id="IPR051448">
    <property type="entry name" value="CdaR-like_regulators"/>
</dbReference>
<dbReference type="PANTHER" id="PTHR33744:SF17">
    <property type="entry name" value="CONSERVED PROTEIN"/>
    <property type="match status" value="1"/>
</dbReference>
<dbReference type="Pfam" id="PF13556">
    <property type="entry name" value="HTH_30"/>
    <property type="match status" value="1"/>
</dbReference>